<dbReference type="InterPro" id="IPR003135">
    <property type="entry name" value="ATP-grasp_carboxylate-amine"/>
</dbReference>
<keyword evidence="2 6" id="KW-0658">Purine biosynthesis</keyword>
<dbReference type="EMBL" id="FZPD01000003">
    <property type="protein sequence ID" value="SNS92070.1"/>
    <property type="molecule type" value="Genomic_DNA"/>
</dbReference>
<dbReference type="GO" id="GO:0005829">
    <property type="term" value="C:cytosol"/>
    <property type="evidence" value="ECO:0007669"/>
    <property type="project" value="TreeGrafter"/>
</dbReference>
<dbReference type="Pfam" id="PF17769">
    <property type="entry name" value="PurK_C"/>
    <property type="match status" value="1"/>
</dbReference>
<feature type="binding site" evidence="6">
    <location>
        <position position="185"/>
    </location>
    <ligand>
        <name>ATP</name>
        <dbReference type="ChEBI" id="CHEBI:30616"/>
    </ligand>
</feature>
<comment type="similarity">
    <text evidence="6 7">Belongs to the PurK/PurT family.</text>
</comment>
<dbReference type="GO" id="GO:0034028">
    <property type="term" value="F:5-(carboxyamino)imidazole ribonucleotide synthase activity"/>
    <property type="evidence" value="ECO:0007669"/>
    <property type="project" value="UniProtKB-UniRule"/>
</dbReference>
<dbReference type="NCBIfam" id="NF004679">
    <property type="entry name" value="PRK06019.1-5"/>
    <property type="match status" value="1"/>
</dbReference>
<feature type="binding site" evidence="6">
    <location>
        <begin position="264"/>
        <end position="265"/>
    </location>
    <ligand>
        <name>ATP</name>
        <dbReference type="ChEBI" id="CHEBI:30616"/>
    </ligand>
</feature>
<dbReference type="GO" id="GO:0006189">
    <property type="term" value="P:'de novo' IMP biosynthetic process"/>
    <property type="evidence" value="ECO:0007669"/>
    <property type="project" value="UniProtKB-UniRule"/>
</dbReference>
<keyword evidence="5" id="KW-0456">Lyase</keyword>
<dbReference type="PANTHER" id="PTHR11609">
    <property type="entry name" value="PURINE BIOSYNTHESIS PROTEIN 6/7, PUR6/7"/>
    <property type="match status" value="1"/>
</dbReference>
<dbReference type="HAMAP" id="MF_01928">
    <property type="entry name" value="PurK"/>
    <property type="match status" value="1"/>
</dbReference>
<comment type="pathway">
    <text evidence="6 7">Purine metabolism; IMP biosynthesis via de novo pathway; 5-amino-1-(5-phospho-D-ribosyl)imidazole-4-carboxylate from 5-amino-1-(5-phospho-D-ribosyl)imidazole (N5-CAIR route): step 1/2.</text>
</comment>
<dbReference type="GO" id="GO:0046872">
    <property type="term" value="F:metal ion binding"/>
    <property type="evidence" value="ECO:0007669"/>
    <property type="project" value="InterPro"/>
</dbReference>
<dbReference type="InterPro" id="IPR016185">
    <property type="entry name" value="PreATP-grasp_dom_sf"/>
</dbReference>
<dbReference type="GO" id="GO:0004638">
    <property type="term" value="F:phosphoribosylaminoimidazole carboxylase activity"/>
    <property type="evidence" value="ECO:0007669"/>
    <property type="project" value="InterPro"/>
</dbReference>
<dbReference type="Gene3D" id="3.40.50.20">
    <property type="match status" value="1"/>
</dbReference>
<dbReference type="AlphaFoldDB" id="A0A239IEK7"/>
<dbReference type="NCBIfam" id="TIGR01161">
    <property type="entry name" value="purK"/>
    <property type="match status" value="1"/>
</dbReference>
<dbReference type="Gene3D" id="3.30.1490.20">
    <property type="entry name" value="ATP-grasp fold, A domain"/>
    <property type="match status" value="1"/>
</dbReference>
<evidence type="ECO:0000259" key="8">
    <source>
        <dbReference type="PROSITE" id="PS50975"/>
    </source>
</evidence>
<evidence type="ECO:0000256" key="6">
    <source>
        <dbReference type="HAMAP-Rule" id="MF_01928"/>
    </source>
</evidence>
<comment type="caution">
    <text evidence="6">Lacks conserved residue(s) required for the propagation of feature annotation.</text>
</comment>
<keyword evidence="3" id="KW-0210">Decarboxylase</keyword>
<dbReference type="Gene3D" id="3.30.470.20">
    <property type="entry name" value="ATP-grasp fold, B domain"/>
    <property type="match status" value="1"/>
</dbReference>
<dbReference type="PANTHER" id="PTHR11609:SF5">
    <property type="entry name" value="PHOSPHORIBOSYLAMINOIMIDAZOLE CARBOXYLASE"/>
    <property type="match status" value="1"/>
</dbReference>
<dbReference type="InterPro" id="IPR054350">
    <property type="entry name" value="PurT/PurK_preATP-grasp"/>
</dbReference>
<evidence type="ECO:0000256" key="5">
    <source>
        <dbReference type="ARBA" id="ARBA00023239"/>
    </source>
</evidence>
<evidence type="ECO:0000256" key="4">
    <source>
        <dbReference type="ARBA" id="ARBA00022840"/>
    </source>
</evidence>
<evidence type="ECO:0000313" key="10">
    <source>
        <dbReference type="Proteomes" id="UP000198393"/>
    </source>
</evidence>
<dbReference type="InterPro" id="IPR040686">
    <property type="entry name" value="PurK_C"/>
</dbReference>
<keyword evidence="4 6" id="KW-0067">ATP-binding</keyword>
<dbReference type="InterPro" id="IPR011054">
    <property type="entry name" value="Rudment_hybrid_motif"/>
</dbReference>
<feature type="binding site" evidence="6">
    <location>
        <position position="108"/>
    </location>
    <ligand>
        <name>ATP</name>
        <dbReference type="ChEBI" id="CHEBI:30616"/>
    </ligand>
</feature>
<dbReference type="SUPFAM" id="SSF52440">
    <property type="entry name" value="PreATP-grasp domain"/>
    <property type="match status" value="1"/>
</dbReference>
<dbReference type="PROSITE" id="PS50975">
    <property type="entry name" value="ATP_GRASP"/>
    <property type="match status" value="1"/>
</dbReference>
<evidence type="ECO:0000256" key="3">
    <source>
        <dbReference type="ARBA" id="ARBA00022793"/>
    </source>
</evidence>
<dbReference type="FunFam" id="3.30.470.20:FF:000037">
    <property type="entry name" value="Phosphoribosylaminoimidazole carboxylase, chloroplastic"/>
    <property type="match status" value="1"/>
</dbReference>
<evidence type="ECO:0000256" key="7">
    <source>
        <dbReference type="RuleBase" id="RU361200"/>
    </source>
</evidence>
<keyword evidence="6 7" id="KW-0436">Ligase</keyword>
<protein>
    <recommendedName>
        <fullName evidence="6 7">N5-carboxyaminoimidazole ribonucleotide synthase</fullName>
        <shortName evidence="6 7">N5-CAIR synthase</shortName>
        <ecNumber evidence="6 7">6.3.4.18</ecNumber>
    </recommendedName>
    <alternativeName>
        <fullName evidence="6 7">5-(carboxyamino)imidazole ribonucleotide synthetase</fullName>
    </alternativeName>
</protein>
<dbReference type="InterPro" id="IPR011761">
    <property type="entry name" value="ATP-grasp"/>
</dbReference>
<dbReference type="SUPFAM" id="SSF56059">
    <property type="entry name" value="Glutathione synthetase ATP-binding domain-like"/>
    <property type="match status" value="1"/>
</dbReference>
<evidence type="ECO:0000256" key="2">
    <source>
        <dbReference type="ARBA" id="ARBA00022755"/>
    </source>
</evidence>
<dbReference type="Pfam" id="PF22660">
    <property type="entry name" value="RS_preATP-grasp-like"/>
    <property type="match status" value="1"/>
</dbReference>
<dbReference type="InterPro" id="IPR013815">
    <property type="entry name" value="ATP_grasp_subdomain_1"/>
</dbReference>
<dbReference type="SUPFAM" id="SSF51246">
    <property type="entry name" value="Rudiment single hybrid motif"/>
    <property type="match status" value="1"/>
</dbReference>
<comment type="catalytic activity">
    <reaction evidence="6 7">
        <text>5-amino-1-(5-phospho-beta-D-ribosyl)imidazole + hydrogencarbonate + ATP = 5-carboxyamino-1-(5-phospho-D-ribosyl)imidazole + ADP + phosphate + 2 H(+)</text>
        <dbReference type="Rhea" id="RHEA:19317"/>
        <dbReference type="ChEBI" id="CHEBI:15378"/>
        <dbReference type="ChEBI" id="CHEBI:17544"/>
        <dbReference type="ChEBI" id="CHEBI:30616"/>
        <dbReference type="ChEBI" id="CHEBI:43474"/>
        <dbReference type="ChEBI" id="CHEBI:58730"/>
        <dbReference type="ChEBI" id="CHEBI:137981"/>
        <dbReference type="ChEBI" id="CHEBI:456216"/>
        <dbReference type="EC" id="6.3.4.18"/>
    </reaction>
</comment>
<keyword evidence="10" id="KW-1185">Reference proteome</keyword>
<accession>A0A239IEK7</accession>
<comment type="function">
    <text evidence="6">Catalyzes the ATP-dependent conversion of 5-aminoimidazole ribonucleotide (AIR) and HCO(3)(-) to N5-carboxyaminoimidazole ribonucleotide (N5-CAIR).</text>
</comment>
<name>A0A239IEK7_EKHLU</name>
<dbReference type="GO" id="GO:0005524">
    <property type="term" value="F:ATP binding"/>
    <property type="evidence" value="ECO:0007669"/>
    <property type="project" value="UniProtKB-UniRule"/>
</dbReference>
<sequence length="380" mass="42386">MPAKDITDLKIGVLGGGQLGRMMIQSAINYNLDISILDPDENAPCAHLVKHFSVGKLTDHDTVYKWGQNFDLITIEIENVSVSALKQLKNEGVTVYPQPEIIELIQDKRKQKTFYKANRIPTSDFVLTENAADVANHQDMLPGVNKLGTEGYDGRGVQMIRSEADLPKAFDKPGLLEKLVDFERELSVVVARNEKGEMDCFPVVELSYHPEQNLVEFLFAPAQISSENEEKAYKLAKDVIEKLDMVGLLAVEMFLTKEGDVLVNEVAPRTHNSGHHTIEANRTSQFEQHLRAILNMPLGSTELITPAAMVNLLGEDGFTGNAQYEGMEECMAMNGVYVHLYGKKLTKPFRKMGHVTITDDSIQDLKSKARKVKDTLKVKA</sequence>
<dbReference type="Pfam" id="PF02222">
    <property type="entry name" value="ATP-grasp"/>
    <property type="match status" value="1"/>
</dbReference>
<comment type="function">
    <text evidence="7">Catalyzes the ATP-dependent conversion of 5-aminoimidazole ribonucleotide (AIR) and HCO(3)- to N5-carboxyaminoimidazole ribonucleotide (N5-CAIR).</text>
</comment>
<dbReference type="RefSeq" id="WP_089356379.1">
    <property type="nucleotide sequence ID" value="NZ_FZPD01000003.1"/>
</dbReference>
<gene>
    <name evidence="6 7" type="primary">purK</name>
    <name evidence="9" type="ORF">SAMN05421640_1633</name>
</gene>
<dbReference type="InterPro" id="IPR005875">
    <property type="entry name" value="PurK"/>
</dbReference>
<reference evidence="9 10" key="1">
    <citation type="submission" date="2017-06" db="EMBL/GenBank/DDBJ databases">
        <authorList>
            <person name="Kim H.J."/>
            <person name="Triplett B.A."/>
        </authorList>
    </citation>
    <scope>NUCLEOTIDE SEQUENCE [LARGE SCALE GENOMIC DNA]</scope>
    <source>
        <strain evidence="9 10">DSM 19307</strain>
    </source>
</reference>
<evidence type="ECO:0000256" key="1">
    <source>
        <dbReference type="ARBA" id="ARBA00022741"/>
    </source>
</evidence>
<feature type="binding site" evidence="6">
    <location>
        <begin position="177"/>
        <end position="180"/>
    </location>
    <ligand>
        <name>ATP</name>
        <dbReference type="ChEBI" id="CHEBI:30616"/>
    </ligand>
</feature>
<dbReference type="UniPathway" id="UPA00074">
    <property type="reaction ID" value="UER00942"/>
</dbReference>
<dbReference type="OrthoDB" id="9804625at2"/>
<comment type="subunit">
    <text evidence="6 7">Homodimer.</text>
</comment>
<dbReference type="EC" id="6.3.4.18" evidence="6 7"/>
<organism evidence="9 10">
    <name type="scientific">Ekhidna lutea</name>
    <dbReference type="NCBI Taxonomy" id="447679"/>
    <lineage>
        <taxon>Bacteria</taxon>
        <taxon>Pseudomonadati</taxon>
        <taxon>Bacteroidota</taxon>
        <taxon>Cytophagia</taxon>
        <taxon>Cytophagales</taxon>
        <taxon>Reichenbachiellaceae</taxon>
        <taxon>Ekhidna</taxon>
    </lineage>
</organism>
<keyword evidence="1 6" id="KW-0547">Nucleotide-binding</keyword>
<feature type="domain" description="ATP-grasp" evidence="8">
    <location>
        <begin position="112"/>
        <end position="294"/>
    </location>
</feature>
<proteinExistence type="inferred from homology"/>
<dbReference type="Proteomes" id="UP000198393">
    <property type="component" value="Unassembled WGS sequence"/>
</dbReference>
<feature type="binding site" evidence="6">
    <location>
        <position position="146"/>
    </location>
    <ligand>
        <name>ATP</name>
        <dbReference type="ChEBI" id="CHEBI:30616"/>
    </ligand>
</feature>
<evidence type="ECO:0000313" key="9">
    <source>
        <dbReference type="EMBL" id="SNS92070.1"/>
    </source>
</evidence>